<evidence type="ECO:0000313" key="5">
    <source>
        <dbReference type="EMBL" id="GAG97740.1"/>
    </source>
</evidence>
<dbReference type="InterPro" id="IPR008927">
    <property type="entry name" value="6-PGluconate_DH-like_C_sf"/>
</dbReference>
<dbReference type="SUPFAM" id="SSF51735">
    <property type="entry name" value="NAD(P)-binding Rossmann-fold domains"/>
    <property type="match status" value="1"/>
</dbReference>
<dbReference type="Pfam" id="PF03720">
    <property type="entry name" value="UDPG_MGDP_dh_C"/>
    <property type="match status" value="1"/>
</dbReference>
<dbReference type="GO" id="GO:0000271">
    <property type="term" value="P:polysaccharide biosynthetic process"/>
    <property type="evidence" value="ECO:0007669"/>
    <property type="project" value="InterPro"/>
</dbReference>
<dbReference type="InterPro" id="IPR017476">
    <property type="entry name" value="UDP-Glc/GDP-Man"/>
</dbReference>
<dbReference type="SMART" id="SM00984">
    <property type="entry name" value="UDPG_MGDP_dh_C"/>
    <property type="match status" value="1"/>
</dbReference>
<dbReference type="PANTHER" id="PTHR43491:SF2">
    <property type="entry name" value="UDP-N-ACETYL-D-MANNOSAMINE DEHYDROGENASE"/>
    <property type="match status" value="1"/>
</dbReference>
<sequence>PDLSFVTSAATIVSQNMKKGSTVILESTVYPGVTEDVVKPILERSGLECGKDFKLGYSPERINPGDDEHGVKKVTKVVAGMDKASTELIAELYRRVTPRVFKAKDIRTAEAAKVIENVQRDLNIALVNELSLIFAKMGLSTKDVFEAAASKWNFQCYSPGLVGGHCIPVDPYYLVYKAKELGCHPQVILAGRSVNDYMPKHVAEMAIKALNDVGKVIKGSRILIIGLTYKENVIDARESPVKQVIRELKEYGVEIWGYDPLLSDIKSEFRVKAITNLTDISRVDC</sequence>
<evidence type="ECO:0000259" key="4">
    <source>
        <dbReference type="SMART" id="SM00984"/>
    </source>
</evidence>
<dbReference type="InterPro" id="IPR036291">
    <property type="entry name" value="NAD(P)-bd_dom_sf"/>
</dbReference>
<proteinExistence type="inferred from homology"/>
<dbReference type="NCBIfam" id="TIGR03026">
    <property type="entry name" value="NDP-sugDHase"/>
    <property type="match status" value="1"/>
</dbReference>
<dbReference type="Pfam" id="PF03721">
    <property type="entry name" value="UDPG_MGDP_dh_N"/>
    <property type="match status" value="1"/>
</dbReference>
<comment type="caution">
    <text evidence="5">The sequence shown here is derived from an EMBL/GenBank/DDBJ whole genome shotgun (WGS) entry which is preliminary data.</text>
</comment>
<evidence type="ECO:0000256" key="3">
    <source>
        <dbReference type="ARBA" id="ARBA00023027"/>
    </source>
</evidence>
<dbReference type="GO" id="GO:0016616">
    <property type="term" value="F:oxidoreductase activity, acting on the CH-OH group of donors, NAD or NADP as acceptor"/>
    <property type="evidence" value="ECO:0007669"/>
    <property type="project" value="InterPro"/>
</dbReference>
<protein>
    <recommendedName>
        <fullName evidence="4">UDP-glucose/GDP-mannose dehydrogenase C-terminal domain-containing protein</fullName>
    </recommendedName>
</protein>
<dbReference type="PANTHER" id="PTHR43491">
    <property type="entry name" value="UDP-N-ACETYL-D-MANNOSAMINE DEHYDROGENASE"/>
    <property type="match status" value="1"/>
</dbReference>
<comment type="similarity">
    <text evidence="1">Belongs to the UDP-glucose/GDP-mannose dehydrogenase family.</text>
</comment>
<dbReference type="Gene3D" id="3.40.50.720">
    <property type="entry name" value="NAD(P)-binding Rossmann-like Domain"/>
    <property type="match status" value="2"/>
</dbReference>
<gene>
    <name evidence="5" type="ORF">S01H4_43295</name>
</gene>
<dbReference type="PIRSF" id="PIRSF500136">
    <property type="entry name" value="UDP_ManNAc_DH"/>
    <property type="match status" value="1"/>
</dbReference>
<evidence type="ECO:0000256" key="2">
    <source>
        <dbReference type="ARBA" id="ARBA00023002"/>
    </source>
</evidence>
<dbReference type="PIRSF" id="PIRSF000124">
    <property type="entry name" value="UDPglc_GDPman_dh"/>
    <property type="match status" value="1"/>
</dbReference>
<dbReference type="Pfam" id="PF00984">
    <property type="entry name" value="UDPG_MGDP_dh"/>
    <property type="match status" value="1"/>
</dbReference>
<feature type="non-terminal residue" evidence="5">
    <location>
        <position position="1"/>
    </location>
</feature>
<dbReference type="SUPFAM" id="SSF48179">
    <property type="entry name" value="6-phosphogluconate dehydrogenase C-terminal domain-like"/>
    <property type="match status" value="1"/>
</dbReference>
<organism evidence="5">
    <name type="scientific">marine sediment metagenome</name>
    <dbReference type="NCBI Taxonomy" id="412755"/>
    <lineage>
        <taxon>unclassified sequences</taxon>
        <taxon>metagenomes</taxon>
        <taxon>ecological metagenomes</taxon>
    </lineage>
</organism>
<dbReference type="EMBL" id="BART01023867">
    <property type="protein sequence ID" value="GAG97740.1"/>
    <property type="molecule type" value="Genomic_DNA"/>
</dbReference>
<accession>X1BRP8</accession>
<dbReference type="InterPro" id="IPR014026">
    <property type="entry name" value="UDP-Glc/GDP-Man_DH_dimer"/>
</dbReference>
<feature type="non-terminal residue" evidence="5">
    <location>
        <position position="285"/>
    </location>
</feature>
<keyword evidence="3" id="KW-0520">NAD</keyword>
<name>X1BRP8_9ZZZZ</name>
<evidence type="ECO:0000256" key="1">
    <source>
        <dbReference type="ARBA" id="ARBA00006601"/>
    </source>
</evidence>
<dbReference type="GO" id="GO:0016628">
    <property type="term" value="F:oxidoreductase activity, acting on the CH-CH group of donors, NAD or NADP as acceptor"/>
    <property type="evidence" value="ECO:0007669"/>
    <property type="project" value="InterPro"/>
</dbReference>
<dbReference type="AlphaFoldDB" id="X1BRP8"/>
<reference evidence="5" key="1">
    <citation type="journal article" date="2014" name="Front. Microbiol.">
        <title>High frequency of phylogenetically diverse reductive dehalogenase-homologous genes in deep subseafloor sedimentary metagenomes.</title>
        <authorList>
            <person name="Kawai M."/>
            <person name="Futagami T."/>
            <person name="Toyoda A."/>
            <person name="Takaki Y."/>
            <person name="Nishi S."/>
            <person name="Hori S."/>
            <person name="Arai W."/>
            <person name="Tsubouchi T."/>
            <person name="Morono Y."/>
            <person name="Uchiyama I."/>
            <person name="Ito T."/>
            <person name="Fujiyama A."/>
            <person name="Inagaki F."/>
            <person name="Takami H."/>
        </authorList>
    </citation>
    <scope>NUCLEOTIDE SEQUENCE</scope>
    <source>
        <strain evidence="5">Expedition CK06-06</strain>
    </source>
</reference>
<feature type="domain" description="UDP-glucose/GDP-mannose dehydrogenase C-terminal" evidence="4">
    <location>
        <begin position="223"/>
        <end position="285"/>
    </location>
</feature>
<dbReference type="SUPFAM" id="SSF52413">
    <property type="entry name" value="UDP-glucose/GDP-mannose dehydrogenase C-terminal domain"/>
    <property type="match status" value="1"/>
</dbReference>
<dbReference type="GO" id="GO:0051287">
    <property type="term" value="F:NAD binding"/>
    <property type="evidence" value="ECO:0007669"/>
    <property type="project" value="InterPro"/>
</dbReference>
<keyword evidence="2" id="KW-0560">Oxidoreductase</keyword>
<dbReference type="InterPro" id="IPR014027">
    <property type="entry name" value="UDP-Glc/GDP-Man_DH_C"/>
</dbReference>
<dbReference type="InterPro" id="IPR028359">
    <property type="entry name" value="UDP_ManNAc/GlcNAc_DH"/>
</dbReference>
<dbReference type="InterPro" id="IPR036220">
    <property type="entry name" value="UDP-Glc/GDP-Man_DH_C_sf"/>
</dbReference>
<dbReference type="InterPro" id="IPR001732">
    <property type="entry name" value="UDP-Glc/GDP-Man_DH_N"/>
</dbReference>